<feature type="domain" description="Xylose isomerase-like TIM barrel" evidence="1">
    <location>
        <begin position="27"/>
        <end position="267"/>
    </location>
</feature>
<dbReference type="GO" id="GO:0008270">
    <property type="term" value="F:zinc ion binding"/>
    <property type="evidence" value="ECO:0007669"/>
    <property type="project" value="InterPro"/>
</dbReference>
<organism evidence="2 3">
    <name type="scientific">Candidatus Butyricicoccus avistercoris</name>
    <dbReference type="NCBI Taxonomy" id="2838518"/>
    <lineage>
        <taxon>Bacteria</taxon>
        <taxon>Bacillati</taxon>
        <taxon>Bacillota</taxon>
        <taxon>Clostridia</taxon>
        <taxon>Eubacteriales</taxon>
        <taxon>Butyricicoccaceae</taxon>
        <taxon>Butyricicoccus</taxon>
    </lineage>
</organism>
<evidence type="ECO:0000313" key="3">
    <source>
        <dbReference type="Proteomes" id="UP000886808"/>
    </source>
</evidence>
<dbReference type="AlphaFoldDB" id="A0A9D1THP8"/>
<gene>
    <name evidence="2" type="ORF">H9746_05200</name>
</gene>
<evidence type="ECO:0000259" key="1">
    <source>
        <dbReference type="Pfam" id="PF01261"/>
    </source>
</evidence>
<name>A0A9D1THP8_9FIRM</name>
<dbReference type="InterPro" id="IPR036237">
    <property type="entry name" value="Xyl_isomerase-like_sf"/>
</dbReference>
<dbReference type="GO" id="GO:0003677">
    <property type="term" value="F:DNA binding"/>
    <property type="evidence" value="ECO:0007669"/>
    <property type="project" value="InterPro"/>
</dbReference>
<reference evidence="2" key="1">
    <citation type="journal article" date="2021" name="PeerJ">
        <title>Extensive microbial diversity within the chicken gut microbiome revealed by metagenomics and culture.</title>
        <authorList>
            <person name="Gilroy R."/>
            <person name="Ravi A."/>
            <person name="Getino M."/>
            <person name="Pursley I."/>
            <person name="Horton D.L."/>
            <person name="Alikhan N.F."/>
            <person name="Baker D."/>
            <person name="Gharbi K."/>
            <person name="Hall N."/>
            <person name="Watson M."/>
            <person name="Adriaenssens E.M."/>
            <person name="Foster-Nyarko E."/>
            <person name="Jarju S."/>
            <person name="Secka A."/>
            <person name="Antonio M."/>
            <person name="Oren A."/>
            <person name="Chaudhuri R.R."/>
            <person name="La Ragione R."/>
            <person name="Hildebrand F."/>
            <person name="Pallen M.J."/>
        </authorList>
    </citation>
    <scope>NUCLEOTIDE SEQUENCE</scope>
    <source>
        <strain evidence="2">CHK193-4272</strain>
    </source>
</reference>
<dbReference type="Pfam" id="PF01261">
    <property type="entry name" value="AP_endonuc_2"/>
    <property type="match status" value="1"/>
</dbReference>
<dbReference type="GO" id="GO:0008081">
    <property type="term" value="F:phosphoric diester hydrolase activity"/>
    <property type="evidence" value="ECO:0007669"/>
    <property type="project" value="TreeGrafter"/>
</dbReference>
<reference evidence="2" key="2">
    <citation type="submission" date="2021-04" db="EMBL/GenBank/DDBJ databases">
        <authorList>
            <person name="Gilroy R."/>
        </authorList>
    </citation>
    <scope>NUCLEOTIDE SEQUENCE</scope>
    <source>
        <strain evidence="2">CHK193-4272</strain>
    </source>
</reference>
<dbReference type="InterPro" id="IPR001719">
    <property type="entry name" value="AP_endonuc_2"/>
</dbReference>
<dbReference type="SUPFAM" id="SSF51658">
    <property type="entry name" value="Xylose isomerase-like"/>
    <property type="match status" value="1"/>
</dbReference>
<dbReference type="Gene3D" id="3.20.20.150">
    <property type="entry name" value="Divalent-metal-dependent TIM barrel enzymes"/>
    <property type="match status" value="1"/>
</dbReference>
<dbReference type="InterPro" id="IPR013022">
    <property type="entry name" value="Xyl_isomerase-like_TIM-brl"/>
</dbReference>
<comment type="caution">
    <text evidence="2">The sequence shown here is derived from an EMBL/GenBank/DDBJ whole genome shotgun (WGS) entry which is preliminary data.</text>
</comment>
<dbReference type="Proteomes" id="UP000886808">
    <property type="component" value="Unassembled WGS sequence"/>
</dbReference>
<accession>A0A9D1THP8</accession>
<dbReference type="GO" id="GO:0003906">
    <property type="term" value="F:DNA-(apurinic or apyrimidinic site) endonuclease activity"/>
    <property type="evidence" value="ECO:0007669"/>
    <property type="project" value="TreeGrafter"/>
</dbReference>
<sequence>MEIKFGPAGNSDSFAKAGFKSTVDAPKWLHDMGLNAYEYQCGRGVNIGEETAKKIGEQAKIYNISLSLHTPYYINLSSAEPERLEKNVDYIIKSCIAATNMGATRLVVHTGGLGKQTRIKAMENSVINIKNILNAIEEHGFKQTICLETMGKKNVIGSAEEICELVALDDRLLPCIDFGHLNSRTGGKCNSYEDFNALFNLFEDKIGKERTKIFHAHFSKIEYSDKGEVRHLTFDDKIYGPEFEPLAKVLVERDYTPTIICESAGTQAEDAKTMQTLYQEAKNLANKNAL</sequence>
<proteinExistence type="predicted"/>
<dbReference type="SMART" id="SM00518">
    <property type="entry name" value="AP2Ec"/>
    <property type="match status" value="1"/>
</dbReference>
<dbReference type="PANTHER" id="PTHR21445:SF0">
    <property type="entry name" value="APURINIC-APYRIMIDINIC ENDONUCLEASE"/>
    <property type="match status" value="1"/>
</dbReference>
<protein>
    <submittedName>
        <fullName evidence="2">TIM barrel protein</fullName>
    </submittedName>
</protein>
<evidence type="ECO:0000313" key="2">
    <source>
        <dbReference type="EMBL" id="HIV62219.1"/>
    </source>
</evidence>
<dbReference type="EMBL" id="DXIE01000032">
    <property type="protein sequence ID" value="HIV62219.1"/>
    <property type="molecule type" value="Genomic_DNA"/>
</dbReference>
<dbReference type="GO" id="GO:0006284">
    <property type="term" value="P:base-excision repair"/>
    <property type="evidence" value="ECO:0007669"/>
    <property type="project" value="TreeGrafter"/>
</dbReference>
<dbReference type="PANTHER" id="PTHR21445">
    <property type="entry name" value="ENDONUCLEASE IV ENDODEOXYRIBONUCLEASE IV"/>
    <property type="match status" value="1"/>
</dbReference>